<feature type="region of interest" description="Disordered" evidence="9">
    <location>
        <begin position="256"/>
        <end position="291"/>
    </location>
</feature>
<evidence type="ECO:0000313" key="12">
    <source>
        <dbReference type="Proteomes" id="UP001291623"/>
    </source>
</evidence>
<evidence type="ECO:0000256" key="7">
    <source>
        <dbReference type="ARBA" id="ARBA00023315"/>
    </source>
</evidence>
<gene>
    <name evidence="11" type="ORF">RND71_036296</name>
</gene>
<name>A0AAE1V307_9SOLA</name>
<dbReference type="GO" id="GO:0005794">
    <property type="term" value="C:Golgi apparatus"/>
    <property type="evidence" value="ECO:0007669"/>
    <property type="project" value="TreeGrafter"/>
</dbReference>
<accession>A0AAE1V307</accession>
<evidence type="ECO:0000256" key="8">
    <source>
        <dbReference type="RuleBase" id="RU079119"/>
    </source>
</evidence>
<dbReference type="InterPro" id="IPR039859">
    <property type="entry name" value="PFA4/ZDH16/20/ERF2-like"/>
</dbReference>
<comment type="similarity">
    <text evidence="2 8">Belongs to the DHHC palmitoyltransferase family.</text>
</comment>
<evidence type="ECO:0000313" key="11">
    <source>
        <dbReference type="EMBL" id="KAK4346120.1"/>
    </source>
</evidence>
<sequence length="291" mass="32630">MTSSSNPGIVPRNSRPPDLDEILNTSTASMEWVNNAAPDLKLPRTKDIFINGHSVKVKFCDTCLLYRPPRASHCSICNNCVQRFDHHCPWVAKLSVLYPFHIINNNIVHICVHIFTAEPSWTTRKLFACHVNGCCICGFDMLLLHSCLTTYENFRYRYEKKENPYSRGILKNLKEILCSKVPPSLVNFREWVIEEDDPSVRSAVSMSHKFGSINSKGKFDLEMGGILGKDGAAFQVDYGGIDESLKKGKNDNANFDSLFFPDDQDAESTHSNEQGTVEDGRTVEGSNQGSS</sequence>
<dbReference type="EC" id="2.3.1.225" evidence="8"/>
<comment type="caution">
    <text evidence="11">The sequence shown here is derived from an EMBL/GenBank/DDBJ whole genome shotgun (WGS) entry which is preliminary data.</text>
</comment>
<dbReference type="PROSITE" id="PS50216">
    <property type="entry name" value="DHHC"/>
    <property type="match status" value="1"/>
</dbReference>
<evidence type="ECO:0000256" key="6">
    <source>
        <dbReference type="ARBA" id="ARBA00023136"/>
    </source>
</evidence>
<dbReference type="Pfam" id="PF01529">
    <property type="entry name" value="DHHC"/>
    <property type="match status" value="1"/>
</dbReference>
<dbReference type="PANTHER" id="PTHR22883:SF391">
    <property type="entry name" value="PROTEIN S-ACYLTRANSFERASE 3-RELATED"/>
    <property type="match status" value="1"/>
</dbReference>
<keyword evidence="7 8" id="KW-0012">Acyltransferase</keyword>
<comment type="domain">
    <text evidence="8">The DHHC domain is required for palmitoyltransferase activity.</text>
</comment>
<keyword evidence="12" id="KW-1185">Reference proteome</keyword>
<dbReference type="GO" id="GO:0005783">
    <property type="term" value="C:endoplasmic reticulum"/>
    <property type="evidence" value="ECO:0007669"/>
    <property type="project" value="TreeGrafter"/>
</dbReference>
<evidence type="ECO:0000259" key="10">
    <source>
        <dbReference type="Pfam" id="PF01529"/>
    </source>
</evidence>
<dbReference type="GO" id="GO:0019706">
    <property type="term" value="F:protein-cysteine S-palmitoyltransferase activity"/>
    <property type="evidence" value="ECO:0007669"/>
    <property type="project" value="UniProtKB-EC"/>
</dbReference>
<dbReference type="EMBL" id="JAVYJV010000019">
    <property type="protein sequence ID" value="KAK4346120.1"/>
    <property type="molecule type" value="Genomic_DNA"/>
</dbReference>
<evidence type="ECO:0000256" key="1">
    <source>
        <dbReference type="ARBA" id="ARBA00004127"/>
    </source>
</evidence>
<comment type="catalytic activity">
    <reaction evidence="8">
        <text>L-cysteinyl-[protein] + hexadecanoyl-CoA = S-hexadecanoyl-L-cysteinyl-[protein] + CoA</text>
        <dbReference type="Rhea" id="RHEA:36683"/>
        <dbReference type="Rhea" id="RHEA-COMP:10131"/>
        <dbReference type="Rhea" id="RHEA-COMP:11032"/>
        <dbReference type="ChEBI" id="CHEBI:29950"/>
        <dbReference type="ChEBI" id="CHEBI:57287"/>
        <dbReference type="ChEBI" id="CHEBI:57379"/>
        <dbReference type="ChEBI" id="CHEBI:74151"/>
        <dbReference type="EC" id="2.3.1.225"/>
    </reaction>
</comment>
<dbReference type="PANTHER" id="PTHR22883">
    <property type="entry name" value="ZINC FINGER DHHC DOMAIN CONTAINING PROTEIN"/>
    <property type="match status" value="1"/>
</dbReference>
<dbReference type="Proteomes" id="UP001291623">
    <property type="component" value="Unassembled WGS sequence"/>
</dbReference>
<feature type="domain" description="Palmitoyltransferase DHHC" evidence="10">
    <location>
        <begin position="57"/>
        <end position="92"/>
    </location>
</feature>
<dbReference type="AlphaFoldDB" id="A0AAE1V307"/>
<evidence type="ECO:0000256" key="2">
    <source>
        <dbReference type="ARBA" id="ARBA00008574"/>
    </source>
</evidence>
<keyword evidence="4" id="KW-0812">Transmembrane</keyword>
<keyword evidence="3 8" id="KW-0808">Transferase</keyword>
<proteinExistence type="inferred from homology"/>
<evidence type="ECO:0000256" key="4">
    <source>
        <dbReference type="ARBA" id="ARBA00022692"/>
    </source>
</evidence>
<dbReference type="GO" id="GO:0006612">
    <property type="term" value="P:protein targeting to membrane"/>
    <property type="evidence" value="ECO:0007669"/>
    <property type="project" value="TreeGrafter"/>
</dbReference>
<keyword evidence="6" id="KW-0472">Membrane</keyword>
<comment type="subcellular location">
    <subcellularLocation>
        <location evidence="1">Endomembrane system</location>
        <topology evidence="1">Multi-pass membrane protein</topology>
    </subcellularLocation>
</comment>
<protein>
    <recommendedName>
        <fullName evidence="8">S-acyltransferase</fullName>
        <ecNumber evidence="8">2.3.1.225</ecNumber>
    </recommendedName>
    <alternativeName>
        <fullName evidence="8">Palmitoyltransferase</fullName>
    </alternativeName>
</protein>
<reference evidence="11" key="1">
    <citation type="submission" date="2023-12" db="EMBL/GenBank/DDBJ databases">
        <title>Genome assembly of Anisodus tanguticus.</title>
        <authorList>
            <person name="Wang Y.-J."/>
        </authorList>
    </citation>
    <scope>NUCLEOTIDE SEQUENCE</scope>
    <source>
        <strain evidence="11">KB-2021</strain>
        <tissue evidence="11">Leaf</tissue>
    </source>
</reference>
<keyword evidence="5" id="KW-1133">Transmembrane helix</keyword>
<organism evidence="11 12">
    <name type="scientific">Anisodus tanguticus</name>
    <dbReference type="NCBI Taxonomy" id="243964"/>
    <lineage>
        <taxon>Eukaryota</taxon>
        <taxon>Viridiplantae</taxon>
        <taxon>Streptophyta</taxon>
        <taxon>Embryophyta</taxon>
        <taxon>Tracheophyta</taxon>
        <taxon>Spermatophyta</taxon>
        <taxon>Magnoliopsida</taxon>
        <taxon>eudicotyledons</taxon>
        <taxon>Gunneridae</taxon>
        <taxon>Pentapetalae</taxon>
        <taxon>asterids</taxon>
        <taxon>lamiids</taxon>
        <taxon>Solanales</taxon>
        <taxon>Solanaceae</taxon>
        <taxon>Solanoideae</taxon>
        <taxon>Hyoscyameae</taxon>
        <taxon>Anisodus</taxon>
    </lineage>
</organism>
<evidence type="ECO:0000256" key="9">
    <source>
        <dbReference type="SAM" id="MobiDB-lite"/>
    </source>
</evidence>
<evidence type="ECO:0000256" key="3">
    <source>
        <dbReference type="ARBA" id="ARBA00022679"/>
    </source>
</evidence>
<dbReference type="InterPro" id="IPR001594">
    <property type="entry name" value="Palmitoyltrfase_DHHC"/>
</dbReference>
<evidence type="ECO:0000256" key="5">
    <source>
        <dbReference type="ARBA" id="ARBA00022989"/>
    </source>
</evidence>